<reference evidence="2" key="1">
    <citation type="submission" date="2018-05" db="EMBL/GenBank/DDBJ databases">
        <title>Draft genome of Mucuna pruriens seed.</title>
        <authorList>
            <person name="Nnadi N.E."/>
            <person name="Vos R."/>
            <person name="Hasami M.H."/>
            <person name="Devisetty U.K."/>
            <person name="Aguiy J.C."/>
        </authorList>
    </citation>
    <scope>NUCLEOTIDE SEQUENCE [LARGE SCALE GENOMIC DNA]</scope>
    <source>
        <strain evidence="2">JCA_2017</strain>
    </source>
</reference>
<dbReference type="InterPro" id="IPR000719">
    <property type="entry name" value="Prot_kinase_dom"/>
</dbReference>
<feature type="domain" description="Protein kinase" evidence="1">
    <location>
        <begin position="21"/>
        <end position="313"/>
    </location>
</feature>
<dbReference type="GO" id="GO:0004672">
    <property type="term" value="F:protein kinase activity"/>
    <property type="evidence" value="ECO:0007669"/>
    <property type="project" value="InterPro"/>
</dbReference>
<dbReference type="SMART" id="SM00220">
    <property type="entry name" value="S_TKc"/>
    <property type="match status" value="1"/>
</dbReference>
<sequence>MDPTNLVEFSSKKLEACTNSFSQNNLIGLIQFGRLFRGNLEGQHVVVKIWDGERMEQISSKCNDECLIIKASFLSLSCTYEEVKFWTNPTLKGYPNLVKLIGYTWERDVKGLVYDLSPLDTLDKIIMKDNLNWLQRINVIHELAKLLKFIHDQEKQNMVLNISASHILLDKDYKPKLFDLMLLSEVEMLKEQLTMSTSSIDPYFSLRGGEWDRSCEVFSFGIILLELITKRVSIVGKREHANLNLDSVMHIWAKKEYKPNCCLVHETLKEDWCYCEEDGVVITLLAVQCIEFFPTNRPSMRDVLLRLDNLSVLQRLADARATKREKQLISS</sequence>
<name>A0A371E292_MUCPR</name>
<dbReference type="Pfam" id="PF00069">
    <property type="entry name" value="Pkinase"/>
    <property type="match status" value="1"/>
</dbReference>
<protein>
    <submittedName>
        <fullName evidence="2">Cysteine-rich receptor-like protein kinase 35</fullName>
    </submittedName>
</protein>
<evidence type="ECO:0000259" key="1">
    <source>
        <dbReference type="PROSITE" id="PS50011"/>
    </source>
</evidence>
<dbReference type="Gene3D" id="3.30.200.20">
    <property type="entry name" value="Phosphorylase Kinase, domain 1"/>
    <property type="match status" value="1"/>
</dbReference>
<feature type="non-terminal residue" evidence="2">
    <location>
        <position position="1"/>
    </location>
</feature>
<gene>
    <name evidence="2" type="primary">CRK35</name>
    <name evidence="2" type="ORF">CR513_61755</name>
</gene>
<comment type="caution">
    <text evidence="2">The sequence shown here is derived from an EMBL/GenBank/DDBJ whole genome shotgun (WGS) entry which is preliminary data.</text>
</comment>
<evidence type="ECO:0000313" key="3">
    <source>
        <dbReference type="Proteomes" id="UP000257109"/>
    </source>
</evidence>
<dbReference type="GO" id="GO:0005524">
    <property type="term" value="F:ATP binding"/>
    <property type="evidence" value="ECO:0007669"/>
    <property type="project" value="InterPro"/>
</dbReference>
<dbReference type="SUPFAM" id="SSF56112">
    <property type="entry name" value="Protein kinase-like (PK-like)"/>
    <property type="match status" value="1"/>
</dbReference>
<dbReference type="PROSITE" id="PS50011">
    <property type="entry name" value="PROTEIN_KINASE_DOM"/>
    <property type="match status" value="1"/>
</dbReference>
<dbReference type="PANTHER" id="PTHR45621">
    <property type="entry name" value="OS01G0588500 PROTEIN-RELATED"/>
    <property type="match status" value="1"/>
</dbReference>
<evidence type="ECO:0000313" key="2">
    <source>
        <dbReference type="EMBL" id="RDX60133.1"/>
    </source>
</evidence>
<dbReference type="Gene3D" id="1.10.510.10">
    <property type="entry name" value="Transferase(Phosphotransferase) domain 1"/>
    <property type="match status" value="1"/>
</dbReference>
<dbReference type="Proteomes" id="UP000257109">
    <property type="component" value="Unassembled WGS sequence"/>
</dbReference>
<dbReference type="EMBL" id="QJKJ01017093">
    <property type="protein sequence ID" value="RDX60133.1"/>
    <property type="molecule type" value="Genomic_DNA"/>
</dbReference>
<organism evidence="2 3">
    <name type="scientific">Mucuna pruriens</name>
    <name type="common">Velvet bean</name>
    <name type="synonym">Dolichos pruriens</name>
    <dbReference type="NCBI Taxonomy" id="157652"/>
    <lineage>
        <taxon>Eukaryota</taxon>
        <taxon>Viridiplantae</taxon>
        <taxon>Streptophyta</taxon>
        <taxon>Embryophyta</taxon>
        <taxon>Tracheophyta</taxon>
        <taxon>Spermatophyta</taxon>
        <taxon>Magnoliopsida</taxon>
        <taxon>eudicotyledons</taxon>
        <taxon>Gunneridae</taxon>
        <taxon>Pentapetalae</taxon>
        <taxon>rosids</taxon>
        <taxon>fabids</taxon>
        <taxon>Fabales</taxon>
        <taxon>Fabaceae</taxon>
        <taxon>Papilionoideae</taxon>
        <taxon>50 kb inversion clade</taxon>
        <taxon>NPAAA clade</taxon>
        <taxon>indigoferoid/millettioid clade</taxon>
        <taxon>Phaseoleae</taxon>
        <taxon>Mucuna</taxon>
    </lineage>
</organism>
<accession>A0A371E292</accession>
<keyword evidence="3" id="KW-1185">Reference proteome</keyword>
<dbReference type="InterPro" id="IPR050823">
    <property type="entry name" value="Plant_Ser_Thr_Prot_Kinase"/>
</dbReference>
<dbReference type="OrthoDB" id="1711336at2759"/>
<dbReference type="InterPro" id="IPR011009">
    <property type="entry name" value="Kinase-like_dom_sf"/>
</dbReference>
<dbReference type="AlphaFoldDB" id="A0A371E292"/>
<proteinExistence type="predicted"/>